<dbReference type="RefSeq" id="YP_007674550.1">
    <property type="nucleotide sequence ID" value="NC_020851.1"/>
</dbReference>
<proteinExistence type="predicted"/>
<accession>M4QS36</accession>
<gene>
    <name evidence="1" type="ORF">SWZG_00192</name>
</gene>
<dbReference type="EMBL" id="HQ633071">
    <property type="protein sequence ID" value="AGH31698.1"/>
    <property type="molecule type" value="Genomic_DNA"/>
</dbReference>
<evidence type="ECO:0000313" key="1">
    <source>
        <dbReference type="EMBL" id="AGH31698.1"/>
    </source>
</evidence>
<organism evidence="1 2">
    <name type="scientific">Synechococcus phage S-SKS1</name>
    <dbReference type="NCBI Taxonomy" id="754042"/>
    <lineage>
        <taxon>Viruses</taxon>
        <taxon>Duplodnaviria</taxon>
        <taxon>Heunggongvirae</taxon>
        <taxon>Uroviricota</taxon>
        <taxon>Caudoviricetes</taxon>
        <taxon>Llyrvirus</taxon>
        <taxon>Llyrvirus SSKS1</taxon>
    </lineage>
</organism>
<dbReference type="KEGG" id="vg:15011103"/>
<name>M4QS36_9CAUD</name>
<dbReference type="Proteomes" id="UP000201252">
    <property type="component" value="Segment"/>
</dbReference>
<reference evidence="1 2" key="1">
    <citation type="submission" date="2010-10" db="EMBL/GenBank/DDBJ databases">
        <title>The Genome Sequence of Synechococcus phage S-SKS1.</title>
        <authorList>
            <consortium name="The Broad Institute Genome Sequencing Platform"/>
            <person name="Henn M.R."/>
            <person name="Clokie M."/>
            <person name="Levin J."/>
            <person name="Malboeuf C."/>
            <person name="Casali M."/>
            <person name="Russ C."/>
            <person name="Lennon N."/>
            <person name="Chapman S.B."/>
            <person name="Erlich R."/>
            <person name="Young S.K."/>
            <person name="Yandava C."/>
            <person name="Zeng Q."/>
            <person name="Alvarado L."/>
            <person name="Anderson S."/>
            <person name="Berlin A."/>
            <person name="Chen Z."/>
            <person name="Freedman E."/>
            <person name="Gellesch M."/>
            <person name="Goldberg J."/>
            <person name="Green L."/>
            <person name="Griggs A."/>
            <person name="Gujja S."/>
            <person name="Heilman E.R."/>
            <person name="Heiman D."/>
            <person name="Hollinger A."/>
            <person name="Howarth C."/>
            <person name="Larson L."/>
            <person name="Mehta T."/>
            <person name="Pearson M."/>
            <person name="Roberts A."/>
            <person name="Ryan E."/>
            <person name="Saif S."/>
            <person name="Shea T."/>
            <person name="Shenoy N."/>
            <person name="Sisk P."/>
            <person name="Stolte C."/>
            <person name="Sykes S."/>
            <person name="White J."/>
            <person name="Haas B."/>
            <person name="Nusbaum C."/>
            <person name="Birren B."/>
        </authorList>
    </citation>
    <scope>NUCLEOTIDE SEQUENCE [LARGE SCALE GENOMIC DNA]</scope>
</reference>
<evidence type="ECO:0000313" key="2">
    <source>
        <dbReference type="Proteomes" id="UP000201252"/>
    </source>
</evidence>
<dbReference type="GeneID" id="15011103"/>
<sequence length="63" mass="7034">MKYIIDSNEIYATILSSVEELVVDHSSHYHKGATVSHREIRPELTHCSIGLSSDGKTLTIHVN</sequence>
<keyword evidence="2" id="KW-1185">Reference proteome</keyword>
<protein>
    <submittedName>
        <fullName evidence="1">Uncharacterized protein</fullName>
    </submittedName>
</protein>